<organism evidence="1 2">
    <name type="scientific">Gemmatirosa kalamazoonensis</name>
    <dbReference type="NCBI Taxonomy" id="861299"/>
    <lineage>
        <taxon>Bacteria</taxon>
        <taxon>Pseudomonadati</taxon>
        <taxon>Gemmatimonadota</taxon>
        <taxon>Gemmatimonadia</taxon>
        <taxon>Gemmatimonadales</taxon>
        <taxon>Gemmatimonadaceae</taxon>
        <taxon>Gemmatirosa</taxon>
    </lineage>
</organism>
<keyword evidence="2" id="KW-1185">Reference proteome</keyword>
<geneLocation type="plasmid" evidence="1 2">
    <name>2</name>
</geneLocation>
<accession>W0RSZ1</accession>
<proteinExistence type="predicted"/>
<dbReference type="HOGENOM" id="CLU_1388488_0_0_0"/>
<dbReference type="EMBL" id="CP007130">
    <property type="protein sequence ID" value="AHG93435.1"/>
    <property type="molecule type" value="Genomic_DNA"/>
</dbReference>
<dbReference type="Proteomes" id="UP000019151">
    <property type="component" value="Plasmid 2"/>
</dbReference>
<protein>
    <submittedName>
        <fullName evidence="1">Uncharacterized protein</fullName>
    </submittedName>
</protein>
<evidence type="ECO:0000313" key="2">
    <source>
        <dbReference type="Proteomes" id="UP000019151"/>
    </source>
</evidence>
<reference evidence="1 2" key="1">
    <citation type="journal article" date="2014" name="Genome Announc.">
        <title>Genome Sequence and Methylome of Soil Bacterium Gemmatirosa kalamazoonensis KBS708T, a Member of the Rarely Cultivated Gemmatimonadetes Phylum.</title>
        <authorList>
            <person name="Debruyn J.M."/>
            <person name="Radosevich M."/>
            <person name="Wommack K.E."/>
            <person name="Polson S.W."/>
            <person name="Hauser L.J."/>
            <person name="Fawaz M.N."/>
            <person name="Korlach J."/>
            <person name="Tsai Y.C."/>
        </authorList>
    </citation>
    <scope>NUCLEOTIDE SEQUENCE [LARGE SCALE GENOMIC DNA]</scope>
    <source>
        <strain evidence="1 2">KBS708</strain>
        <plasmid evidence="2">Plasmid 2</plasmid>
    </source>
</reference>
<evidence type="ECO:0000313" key="1">
    <source>
        <dbReference type="EMBL" id="AHG93435.1"/>
    </source>
</evidence>
<gene>
    <name evidence="1" type="ORF">J421_5900</name>
</gene>
<sequence length="196" mass="20398">MISARSAIAVFGSIGAAVLHDCSALLPTEFGTTAPYAPRSASAQRAASVAGARSITVSGVGTDGLTTAVVHSTKATPTGMIRTSTEIIELSGDLKGRVLYHVTTVLDTVRGTLVNTGDQVYSGTVAGSAPVMLHDDRFHFEVDLKTGQERGRVYLLDRIAGPNVRCTLDVVGTGLNAQGNPTFTYRGACTFAEGRP</sequence>
<dbReference type="OrthoDB" id="9429675at2"/>
<dbReference type="AlphaFoldDB" id="W0RSZ1"/>
<dbReference type="KEGG" id="gba:J421_5900"/>
<dbReference type="InParanoid" id="W0RSZ1"/>
<name>W0RSZ1_9BACT</name>
<keyword evidence="1" id="KW-0614">Plasmid</keyword>
<dbReference type="RefSeq" id="WP_025414739.1">
    <property type="nucleotide sequence ID" value="NZ_CP007130.1"/>
</dbReference>